<keyword evidence="3" id="KW-1185">Reference proteome</keyword>
<dbReference type="EMBL" id="AFBI03000040">
    <property type="protein sequence ID" value="EJW03337.1"/>
    <property type="molecule type" value="Genomic_DNA"/>
</dbReference>
<organism evidence="2 3">
    <name type="scientific">Edhazardia aedis (strain USNM 41457)</name>
    <name type="common">Microsporidian parasite</name>
    <dbReference type="NCBI Taxonomy" id="1003232"/>
    <lineage>
        <taxon>Eukaryota</taxon>
        <taxon>Fungi</taxon>
        <taxon>Fungi incertae sedis</taxon>
        <taxon>Microsporidia</taxon>
        <taxon>Edhazardia</taxon>
    </lineage>
</organism>
<gene>
    <name evidence="2" type="ORF">EDEG_02324</name>
</gene>
<dbReference type="VEuPathDB" id="MicrosporidiaDB:EDEG_02324"/>
<dbReference type="HOGENOM" id="CLU_644095_0_0_1"/>
<dbReference type="InParanoid" id="J9DPQ3"/>
<accession>J9DPQ3</accession>
<dbReference type="AlphaFoldDB" id="J9DPQ3"/>
<evidence type="ECO:0000256" key="1">
    <source>
        <dbReference type="SAM" id="SignalP"/>
    </source>
</evidence>
<dbReference type="Proteomes" id="UP000003163">
    <property type="component" value="Unassembled WGS sequence"/>
</dbReference>
<reference evidence="3" key="2">
    <citation type="submission" date="2015-07" db="EMBL/GenBank/DDBJ databases">
        <title>Contrasting host-pathogen interactions and genome evolution in two generalist and specialist microsporidian pathogens of mosquitoes.</title>
        <authorList>
            <consortium name="The Broad Institute Genomics Platform"/>
            <consortium name="The Broad Institute Genome Sequencing Center for Infectious Disease"/>
            <person name="Cuomo C.A."/>
            <person name="Sanscrainte N.D."/>
            <person name="Goldberg J.M."/>
            <person name="Heiman D."/>
            <person name="Young S."/>
            <person name="Zeng Q."/>
            <person name="Becnel J.J."/>
            <person name="Birren B.W."/>
        </authorList>
    </citation>
    <scope>NUCLEOTIDE SEQUENCE [LARGE SCALE GENOMIC DNA]</scope>
    <source>
        <strain evidence="3">USNM 41457</strain>
    </source>
</reference>
<reference evidence="2 3" key="1">
    <citation type="submission" date="2011-08" db="EMBL/GenBank/DDBJ databases">
        <authorList>
            <person name="Liu Z.J."/>
            <person name="Shi F.L."/>
            <person name="Lu J.Q."/>
            <person name="Li M."/>
            <person name="Wang Z.L."/>
        </authorList>
    </citation>
    <scope>NUCLEOTIDE SEQUENCE [LARGE SCALE GENOMIC DNA]</scope>
    <source>
        <strain evidence="2 3">USNM 41457</strain>
    </source>
</reference>
<keyword evidence="1" id="KW-0732">Signal</keyword>
<proteinExistence type="predicted"/>
<evidence type="ECO:0000313" key="3">
    <source>
        <dbReference type="Proteomes" id="UP000003163"/>
    </source>
</evidence>
<protein>
    <submittedName>
        <fullName evidence="2">Uncharacterized protein</fullName>
    </submittedName>
</protein>
<dbReference type="STRING" id="1003232.J9DPQ3"/>
<feature type="chain" id="PRO_5003823045" evidence="1">
    <location>
        <begin position="17"/>
        <end position="426"/>
    </location>
</feature>
<comment type="caution">
    <text evidence="2">The sequence shown here is derived from an EMBL/GenBank/DDBJ whole genome shotgun (WGS) entry which is preliminary data.</text>
</comment>
<sequence length="426" mass="45337">MKVIFLASLVFGISLCQPKGFYKGRGSSDSDNGFFPFENCEFSSDDSCSSIDKSRRLICKEVGVVPQKHKRERRDHRRRPHHFPPRPLPPCPPMPLPPCPLPVCPPMPLPPCPPPCPPICPPGPIPCPPNNCKVVLDYLDQLLMEKSIDLGFLITSKGQQFINAVKDSLSNTATTLGNQVTSVNNALNTTILGLLGASNTSLTNSITSQINTTNSTILSGVNSLLGTANADISTLITTLAAQSNTVIETTVKDLTTSAGLLQQVLAITKTFSNGVSTLFNTTTPAEINAITNLITNSGQTVNGQVTAAINAANAQILQSGSQIILAETTKIVDLFNRFLTDILASSETLLTEYGYQVRRVVSDALGCFVNPGPMPLVRNRKPYVPQPVPSNVAVTLPALSAINAAPPAASAVYPNAAMGTLRSSTY</sequence>
<name>J9DPQ3_EDHAE</name>
<feature type="signal peptide" evidence="1">
    <location>
        <begin position="1"/>
        <end position="16"/>
    </location>
</feature>
<evidence type="ECO:0000313" key="2">
    <source>
        <dbReference type="EMBL" id="EJW03337.1"/>
    </source>
</evidence>